<dbReference type="GO" id="GO:0005737">
    <property type="term" value="C:cytoplasm"/>
    <property type="evidence" value="ECO:0007669"/>
    <property type="project" value="TreeGrafter"/>
</dbReference>
<dbReference type="AlphaFoldDB" id="A0A7L0CE40"/>
<protein>
    <recommendedName>
        <fullName evidence="7">M-phase inducer phosphatase</fullName>
        <ecNumber evidence="7">3.1.3.48</ecNumber>
    </recommendedName>
</protein>
<dbReference type="GO" id="GO:0051301">
    <property type="term" value="P:cell division"/>
    <property type="evidence" value="ECO:0007669"/>
    <property type="project" value="UniProtKB-UniRule"/>
</dbReference>
<keyword evidence="2 7" id="KW-0132">Cell division</keyword>
<dbReference type="SUPFAM" id="SSF52821">
    <property type="entry name" value="Rhodanese/Cell cycle control phosphatase"/>
    <property type="match status" value="1"/>
</dbReference>
<dbReference type="GO" id="GO:0010971">
    <property type="term" value="P:positive regulation of G2/M transition of mitotic cell cycle"/>
    <property type="evidence" value="ECO:0007669"/>
    <property type="project" value="TreeGrafter"/>
</dbReference>
<evidence type="ECO:0000256" key="3">
    <source>
        <dbReference type="ARBA" id="ARBA00022776"/>
    </source>
</evidence>
<feature type="domain" description="Rhodanese" evidence="9">
    <location>
        <begin position="376"/>
        <end position="482"/>
    </location>
</feature>
<keyword evidence="3 7" id="KW-0498">Mitosis</keyword>
<evidence type="ECO:0000256" key="7">
    <source>
        <dbReference type="RuleBase" id="RU368028"/>
    </source>
</evidence>
<dbReference type="EMBL" id="VXAF01000716">
    <property type="protein sequence ID" value="NXJ55029.1"/>
    <property type="molecule type" value="Genomic_DNA"/>
</dbReference>
<reference evidence="10 11" key="1">
    <citation type="submission" date="2019-09" db="EMBL/GenBank/DDBJ databases">
        <title>Bird 10,000 Genomes (B10K) Project - Family phase.</title>
        <authorList>
            <person name="Zhang G."/>
        </authorList>
    </citation>
    <scope>NUCLEOTIDE SEQUENCE [LARGE SCALE GENOMIC DNA]</scope>
    <source>
        <strain evidence="10">B10K-DU-007-42</strain>
        <tissue evidence="10">Muscle</tissue>
    </source>
</reference>
<dbReference type="GO" id="GO:0000086">
    <property type="term" value="P:G2/M transition of mitotic cell cycle"/>
    <property type="evidence" value="ECO:0007669"/>
    <property type="project" value="TreeGrafter"/>
</dbReference>
<keyword evidence="5 7" id="KW-0904">Protein phosphatase</keyword>
<dbReference type="PANTHER" id="PTHR10828">
    <property type="entry name" value="M-PHASE INDUCER PHOSPHATASE DUAL SPECIFICITY PHOSPHATASE CDC25"/>
    <property type="match status" value="1"/>
</dbReference>
<dbReference type="EC" id="3.1.3.48" evidence="7"/>
<evidence type="ECO:0000256" key="5">
    <source>
        <dbReference type="ARBA" id="ARBA00022912"/>
    </source>
</evidence>
<evidence type="ECO:0000313" key="10">
    <source>
        <dbReference type="EMBL" id="NXJ55029.1"/>
    </source>
</evidence>
<evidence type="ECO:0000256" key="6">
    <source>
        <dbReference type="ARBA" id="ARBA00023306"/>
    </source>
</evidence>
<keyword evidence="6 7" id="KW-0131">Cell cycle</keyword>
<dbReference type="CDD" id="cd01530">
    <property type="entry name" value="Cdc25"/>
    <property type="match status" value="1"/>
</dbReference>
<dbReference type="GO" id="GO:0004725">
    <property type="term" value="F:protein tyrosine phosphatase activity"/>
    <property type="evidence" value="ECO:0007669"/>
    <property type="project" value="UniProtKB-UniRule"/>
</dbReference>
<gene>
    <name evidence="10" type="primary">Cdc25a</name>
    <name evidence="10" type="ORF">SPITYR_R03107</name>
</gene>
<evidence type="ECO:0000259" key="9">
    <source>
        <dbReference type="PROSITE" id="PS50206"/>
    </source>
</evidence>
<dbReference type="InterPro" id="IPR036873">
    <property type="entry name" value="Rhodanese-like_dom_sf"/>
</dbReference>
<feature type="region of interest" description="Disordered" evidence="8">
    <location>
        <begin position="265"/>
        <end position="307"/>
    </location>
</feature>
<sequence length="524" mass="59147">MDPAPGGSYRRRLLLLSPASPASPAVVKSLFPADLSPVSDLRLTMEQLGRGSHENAEQDVGNKNTNGLQRTVSSESTDSGCALDSPGPATSDNTMEETLRMPFRRIHSLPQSLLGSSPALKRNHSNSPDSDAFQLLEQDENKENESFEFKKPTKPASRCSVHIHSRDGKGLPGPRQKSSSAQIFPMGEIPMGEQENYRPAFLQQSSLTSSESEDDDGFLELLDEQDLKNDEEMPSDVASLWTAPLVMRKTDNRAKRCRLFGSSSLTSGVGRTTQKRMERSQEDNSPGKSKKRKSLPGTPSEDSTVGGLASNFSLKMVKTQSSTAEIESILDSDQRDLIGDFSKGYLFHTVDGKHQDLKYIDSEMIVSVLTGKFASFIKECVIIDCRYPYEYEGGHIKGAVNLHMEEDVEDYLLKKPIQPSENKRVIIVFHCEFSSERGPRMCRFVRERDRLGNEYPNLHYPELYVLKGGYKDFFLRCRSFCEPQSYRPMHHEDFKEDLKRFRTKSRTWAGEKSKRELYSRLKKL</sequence>
<proteinExistence type="inferred from homology"/>
<comment type="similarity">
    <text evidence="1 7">Belongs to the MPI phosphatase family.</text>
</comment>
<dbReference type="InterPro" id="IPR000751">
    <property type="entry name" value="MPI_Phosphatase"/>
</dbReference>
<comment type="caution">
    <text evidence="10">The sequence shown here is derived from an EMBL/GenBank/DDBJ whole genome shotgun (WGS) entry which is preliminary data.</text>
</comment>
<evidence type="ECO:0000256" key="4">
    <source>
        <dbReference type="ARBA" id="ARBA00022801"/>
    </source>
</evidence>
<dbReference type="GO" id="GO:0005634">
    <property type="term" value="C:nucleus"/>
    <property type="evidence" value="ECO:0007669"/>
    <property type="project" value="TreeGrafter"/>
</dbReference>
<feature type="region of interest" description="Disordered" evidence="8">
    <location>
        <begin position="50"/>
        <end position="94"/>
    </location>
</feature>
<feature type="region of interest" description="Disordered" evidence="8">
    <location>
        <begin position="141"/>
        <end position="180"/>
    </location>
</feature>
<dbReference type="SMART" id="SM00450">
    <property type="entry name" value="RHOD"/>
    <property type="match status" value="1"/>
</dbReference>
<evidence type="ECO:0000256" key="8">
    <source>
        <dbReference type="SAM" id="MobiDB-lite"/>
    </source>
</evidence>
<keyword evidence="11" id="KW-1185">Reference proteome</keyword>
<comment type="function">
    <text evidence="7">Tyrosine protein phosphatase which functions as a dosage-dependent inducer of mitotic progression.</text>
</comment>
<dbReference type="Pfam" id="PF00581">
    <property type="entry name" value="Rhodanese"/>
    <property type="match status" value="1"/>
</dbReference>
<feature type="compositionally biased region" description="Polar residues" evidence="8">
    <location>
        <begin position="61"/>
        <end position="79"/>
    </location>
</feature>
<dbReference type="PROSITE" id="PS50206">
    <property type="entry name" value="RHODANESE_3"/>
    <property type="match status" value="1"/>
</dbReference>
<name>A0A7L0CE40_9AVES</name>
<dbReference type="Gene3D" id="3.40.250.10">
    <property type="entry name" value="Rhodanese-like domain"/>
    <property type="match status" value="1"/>
</dbReference>
<dbReference type="PANTHER" id="PTHR10828:SF46">
    <property type="entry name" value="M-PHASE INDUCER PHOSPHATASE 1"/>
    <property type="match status" value="1"/>
</dbReference>
<feature type="compositionally biased region" description="Basic and acidic residues" evidence="8">
    <location>
        <begin position="141"/>
        <end position="151"/>
    </location>
</feature>
<accession>A0A7L0CE40</accession>
<feature type="non-terminal residue" evidence="10">
    <location>
        <position position="524"/>
    </location>
</feature>
<dbReference type="InterPro" id="IPR001763">
    <property type="entry name" value="Rhodanese-like_dom"/>
</dbReference>
<dbReference type="FunFam" id="3.40.250.10:FF:000004">
    <property type="entry name" value="M-phase inducer phosphatase 1 isoform X1"/>
    <property type="match status" value="1"/>
</dbReference>
<dbReference type="Pfam" id="PF06617">
    <property type="entry name" value="M-inducer_phosp"/>
    <property type="match status" value="1"/>
</dbReference>
<keyword evidence="4 7" id="KW-0378">Hydrolase</keyword>
<evidence type="ECO:0000256" key="2">
    <source>
        <dbReference type="ARBA" id="ARBA00022618"/>
    </source>
</evidence>
<dbReference type="PRINTS" id="PR00716">
    <property type="entry name" value="MPIPHPHTASE"/>
</dbReference>
<dbReference type="Proteomes" id="UP000519115">
    <property type="component" value="Unassembled WGS sequence"/>
</dbReference>
<feature type="non-terminal residue" evidence="10">
    <location>
        <position position="1"/>
    </location>
</feature>
<evidence type="ECO:0000313" key="11">
    <source>
        <dbReference type="Proteomes" id="UP000519115"/>
    </source>
</evidence>
<comment type="catalytic activity">
    <reaction evidence="7">
        <text>O-phospho-L-tyrosyl-[protein] + H2O = L-tyrosyl-[protein] + phosphate</text>
        <dbReference type="Rhea" id="RHEA:10684"/>
        <dbReference type="Rhea" id="RHEA-COMP:10136"/>
        <dbReference type="Rhea" id="RHEA-COMP:20101"/>
        <dbReference type="ChEBI" id="CHEBI:15377"/>
        <dbReference type="ChEBI" id="CHEBI:43474"/>
        <dbReference type="ChEBI" id="CHEBI:46858"/>
        <dbReference type="ChEBI" id="CHEBI:61978"/>
        <dbReference type="EC" id="3.1.3.48"/>
    </reaction>
</comment>
<organism evidence="10 11">
    <name type="scientific">Spizaetus tyrannus</name>
    <name type="common">black hawk-eagle</name>
    <dbReference type="NCBI Taxonomy" id="252798"/>
    <lineage>
        <taxon>Eukaryota</taxon>
        <taxon>Metazoa</taxon>
        <taxon>Chordata</taxon>
        <taxon>Craniata</taxon>
        <taxon>Vertebrata</taxon>
        <taxon>Euteleostomi</taxon>
        <taxon>Archelosauria</taxon>
        <taxon>Archosauria</taxon>
        <taxon>Dinosauria</taxon>
        <taxon>Saurischia</taxon>
        <taxon>Theropoda</taxon>
        <taxon>Coelurosauria</taxon>
        <taxon>Aves</taxon>
        <taxon>Neognathae</taxon>
        <taxon>Neoaves</taxon>
        <taxon>Telluraves</taxon>
        <taxon>Accipitrimorphae</taxon>
        <taxon>Accipitriformes</taxon>
        <taxon>Accipitridae</taxon>
        <taxon>Accipitrinae</taxon>
        <taxon>Spizaetus</taxon>
    </lineage>
</organism>
<dbReference type="GO" id="GO:0110032">
    <property type="term" value="P:positive regulation of G2/MI transition of meiotic cell cycle"/>
    <property type="evidence" value="ECO:0007669"/>
    <property type="project" value="TreeGrafter"/>
</dbReference>
<evidence type="ECO:0000256" key="1">
    <source>
        <dbReference type="ARBA" id="ARBA00011065"/>
    </source>
</evidence>